<feature type="domain" description="N-acetyltransferase" evidence="3">
    <location>
        <begin position="13"/>
        <end position="165"/>
    </location>
</feature>
<evidence type="ECO:0000313" key="5">
    <source>
        <dbReference type="Proteomes" id="UP000397656"/>
    </source>
</evidence>
<evidence type="ECO:0000313" key="4">
    <source>
        <dbReference type="EMBL" id="QOT78938.1"/>
    </source>
</evidence>
<dbReference type="GeneID" id="98405108"/>
<sequence length="165" mass="17740">MDLPEARRTSGGPTLHEVTGTDAELLQVAALLSEMDNETPLPLQRMRALFAQLKAMPHYRCYLMRSAAGEALGTFCLLVFPVLAHDGRSEAIVESVVVTHAARGTGVGTAMMHAAMRLAEEAGASKLALSSSARRLQAHRFYRQLGFTEHGTSFSIGLPVAAVHL</sequence>
<dbReference type="Gene3D" id="3.40.630.30">
    <property type="match status" value="1"/>
</dbReference>
<gene>
    <name evidence="4" type="ORF">F7R26_029570</name>
</gene>
<protein>
    <submittedName>
        <fullName evidence="4">GNAT family N-acetyltransferase</fullName>
    </submittedName>
</protein>
<dbReference type="EMBL" id="CP062804">
    <property type="protein sequence ID" value="QOT78938.1"/>
    <property type="molecule type" value="Genomic_DNA"/>
</dbReference>
<dbReference type="Pfam" id="PF00583">
    <property type="entry name" value="Acetyltransf_1"/>
    <property type="match status" value="1"/>
</dbReference>
<dbReference type="SUPFAM" id="SSF55729">
    <property type="entry name" value="Acyl-CoA N-acyltransferases (Nat)"/>
    <property type="match status" value="1"/>
</dbReference>
<reference evidence="4 5" key="1">
    <citation type="submission" date="2020-10" db="EMBL/GenBank/DDBJ databases">
        <title>Complete genome sequence of Cupriavidus basilensis CCUG 49340T.</title>
        <authorList>
            <person name="Salva-Serra F."/>
            <person name="Donoso R.A."/>
            <person name="Cho K.H."/>
            <person name="Yoo J.A."/>
            <person name="Lee K."/>
            <person name="Yoon S.-H."/>
            <person name="Perez-Pantoja D."/>
            <person name="Moore E.R.B."/>
        </authorList>
    </citation>
    <scope>NUCLEOTIDE SEQUENCE [LARGE SCALE GENOMIC DNA]</scope>
    <source>
        <strain evidence="5">CCUG 49340</strain>
    </source>
</reference>
<dbReference type="PANTHER" id="PTHR43877">
    <property type="entry name" value="AMINOALKYLPHOSPHONATE N-ACETYLTRANSFERASE-RELATED-RELATED"/>
    <property type="match status" value="1"/>
</dbReference>
<evidence type="ECO:0000256" key="1">
    <source>
        <dbReference type="ARBA" id="ARBA00022679"/>
    </source>
</evidence>
<name>A0A643FSN7_9BURK</name>
<dbReference type="InterPro" id="IPR000182">
    <property type="entry name" value="GNAT_dom"/>
</dbReference>
<accession>A0A643FSN7</accession>
<dbReference type="GO" id="GO:0016747">
    <property type="term" value="F:acyltransferase activity, transferring groups other than amino-acyl groups"/>
    <property type="evidence" value="ECO:0007669"/>
    <property type="project" value="InterPro"/>
</dbReference>
<keyword evidence="2" id="KW-0012">Acyltransferase</keyword>
<dbReference type="PANTHER" id="PTHR43877:SF1">
    <property type="entry name" value="ACETYLTRANSFERASE"/>
    <property type="match status" value="1"/>
</dbReference>
<keyword evidence="1 4" id="KW-0808">Transferase</keyword>
<proteinExistence type="predicted"/>
<dbReference type="PROSITE" id="PS51186">
    <property type="entry name" value="GNAT"/>
    <property type="match status" value="1"/>
</dbReference>
<evidence type="ECO:0000259" key="3">
    <source>
        <dbReference type="PROSITE" id="PS51186"/>
    </source>
</evidence>
<dbReference type="AlphaFoldDB" id="A0A643FSN7"/>
<dbReference type="InterPro" id="IPR050832">
    <property type="entry name" value="Bact_Acetyltransf"/>
</dbReference>
<dbReference type="InterPro" id="IPR016181">
    <property type="entry name" value="Acyl_CoA_acyltransferase"/>
</dbReference>
<evidence type="ECO:0000256" key="2">
    <source>
        <dbReference type="ARBA" id="ARBA00023315"/>
    </source>
</evidence>
<dbReference type="RefSeq" id="WP_150989383.1">
    <property type="nucleotide sequence ID" value="NZ_CP062804.1"/>
</dbReference>
<dbReference type="Proteomes" id="UP000397656">
    <property type="component" value="Chromosome 2"/>
</dbReference>
<dbReference type="CDD" id="cd04301">
    <property type="entry name" value="NAT_SF"/>
    <property type="match status" value="1"/>
</dbReference>
<organism evidence="4 5">
    <name type="scientific">Cupriavidus basilensis</name>
    <dbReference type="NCBI Taxonomy" id="68895"/>
    <lineage>
        <taxon>Bacteria</taxon>
        <taxon>Pseudomonadati</taxon>
        <taxon>Pseudomonadota</taxon>
        <taxon>Betaproteobacteria</taxon>
        <taxon>Burkholderiales</taxon>
        <taxon>Burkholderiaceae</taxon>
        <taxon>Cupriavidus</taxon>
    </lineage>
</organism>